<keyword evidence="5" id="KW-0378">Hydrolase</keyword>
<dbReference type="SUPFAM" id="SSF52980">
    <property type="entry name" value="Restriction endonuclease-like"/>
    <property type="match status" value="1"/>
</dbReference>
<evidence type="ECO:0000256" key="6">
    <source>
        <dbReference type="ARBA" id="ARBA00022839"/>
    </source>
</evidence>
<dbReference type="HAMAP" id="MF_04009">
    <property type="entry name" value="HSV_AN"/>
    <property type="match status" value="1"/>
</dbReference>
<evidence type="ECO:0000313" key="9">
    <source>
        <dbReference type="EMBL" id="BBM13184.1"/>
    </source>
</evidence>
<evidence type="ECO:0000256" key="7">
    <source>
        <dbReference type="ARBA" id="ARBA00023200"/>
    </source>
</evidence>
<dbReference type="InterPro" id="IPR011335">
    <property type="entry name" value="Restrct_endonuc-II-like"/>
</dbReference>
<gene>
    <name evidence="9" type="primary">UL12</name>
</gene>
<keyword evidence="10" id="KW-1185">Reference proteome</keyword>
<reference evidence="9 10" key="1">
    <citation type="journal article" date="2020" name="J. Virol.">
        <title>Characterization of a Novel Alphaherpesvirus Isolated from the Fruit Bat Pteropus lylei in Vietnam.</title>
        <authorList>
            <person name="Inagaki T."/>
            <person name="Yamada S."/>
            <person name="Fujii H."/>
            <person name="Yoshikawa T."/>
            <person name="Shibamura M."/>
            <person name="Harada S."/>
            <person name="Fukushi S."/>
            <person name="Le M.Q."/>
            <person name="Nguyen C.T."/>
            <person name="Nguyen T.T.T."/>
            <person name="Nguyen T.T."/>
            <person name="Nguyen T.T."/>
            <person name="Quach V.T."/>
            <person name="Thong V.D."/>
            <person name="Mori K."/>
            <person name="Sasaki M."/>
            <person name="Setiyono A."/>
            <person name="Handharyani E."/>
            <person name="Takeyama H."/>
            <person name="Hasebe F."/>
            <person name="Saijo M."/>
        </authorList>
    </citation>
    <scope>NUCLEOTIDE SEQUENCE [LARGE SCALE GENOMIC DNA]</scope>
</reference>
<keyword evidence="1" id="KW-1048">Host nucleus</keyword>
<protein>
    <submittedName>
        <fullName evidence="9">Deoxyribonuclease</fullName>
    </submittedName>
</protein>
<keyword evidence="4" id="KW-0255">Endonuclease</keyword>
<evidence type="ECO:0000256" key="3">
    <source>
        <dbReference type="ARBA" id="ARBA00022722"/>
    </source>
</evidence>
<dbReference type="GO" id="GO:0004519">
    <property type="term" value="F:endonuclease activity"/>
    <property type="evidence" value="ECO:0007669"/>
    <property type="project" value="UniProtKB-KW"/>
</dbReference>
<evidence type="ECO:0000256" key="5">
    <source>
        <dbReference type="ARBA" id="ARBA00022801"/>
    </source>
</evidence>
<dbReference type="GO" id="GO:0003677">
    <property type="term" value="F:DNA binding"/>
    <property type="evidence" value="ECO:0007669"/>
    <property type="project" value="InterPro"/>
</dbReference>
<evidence type="ECO:0000256" key="4">
    <source>
        <dbReference type="ARBA" id="ARBA00022759"/>
    </source>
</evidence>
<evidence type="ECO:0000256" key="1">
    <source>
        <dbReference type="ARBA" id="ARBA00022562"/>
    </source>
</evidence>
<dbReference type="EMBL" id="LC492974">
    <property type="protein sequence ID" value="BBM13184.1"/>
    <property type="molecule type" value="Genomic_DNA"/>
</dbReference>
<dbReference type="PRINTS" id="PR00924">
    <property type="entry name" value="ALKEXNUCLASE"/>
</dbReference>
<feature type="region of interest" description="Disordered" evidence="8">
    <location>
        <begin position="1"/>
        <end position="92"/>
    </location>
</feature>
<evidence type="ECO:0000256" key="2">
    <source>
        <dbReference type="ARBA" id="ARBA00022581"/>
    </source>
</evidence>
<proteinExistence type="inferred from homology"/>
<evidence type="ECO:0000313" key="10">
    <source>
        <dbReference type="Proteomes" id="UP001143588"/>
    </source>
</evidence>
<name>A0A510J7A9_9ALPH</name>
<keyword evidence="3" id="KW-0540">Nuclease</keyword>
<evidence type="ECO:0000256" key="8">
    <source>
        <dbReference type="SAM" id="MobiDB-lite"/>
    </source>
</evidence>
<accession>A0A510J7A9</accession>
<dbReference type="GeneID" id="80540197"/>
<sequence>MTSTSSSSPLHPPSPQKRKSLSADGVAGLATPTKRARPHSLPPLVLHWSPPSPSLLPQDGTFIFPSDDTKTRAAEETGPPAPQSQNAPVSPLGDKFSPACAPTSGLICSDSEETEDLVESTQVLSSEAATPLSRVEACDLPPPLMWSATSIPNALPPEIFTKTFAKYLRKLLIGIDHPLDIEPLQARLGYLYSLMRALEGGGMLSEGLSRYLICQSRPQASRSKLPRPGLPVVNPKPLMRFFEAATQSQGDSQLWALLRRGLATATTLKWGSQGPAFAPQWLDGVVDQSAGGKGAAIAFGRINELTARTILFRYCVGRADHTADADPEERFIFHQPDDMAEENVHTCGVLMDTHTGMVGASLDILVCPRDQHGCLSPPPKYPLAFYEVKCRAKYAFDPMDLQSPTTLAYNQLMDRRSPAAFRRFMHSISKPGVQFISHGNFPGPEEALVTTSSLWDQSSGAPTKKRRCPAAEQALVKLNKSVTSSILLFGTPDLEQRTITPVRWDSGCLFYREALFANPRHPNFRQILVQAYVLTSHFPDSPVSPHLVTFIGRQRTVAEEGVNFWLETPSPSVACPPNHDPSPPPVSNRASIAADQAIPVAVIITPVRLDVAVYKVLQRNSRLAFDATLAQLWASRTPKSVLAADETSSSPTTESP</sequence>
<keyword evidence="7" id="KW-1035">Host cytoplasm</keyword>
<dbReference type="Pfam" id="PF01771">
    <property type="entry name" value="Viral_alk_exo"/>
    <property type="match status" value="1"/>
</dbReference>
<dbReference type="InterPro" id="IPR001616">
    <property type="entry name" value="Herpes_alk_exo"/>
</dbReference>
<dbReference type="RefSeq" id="YP_010801493.1">
    <property type="nucleotide sequence ID" value="NC_076965.1"/>
</dbReference>
<dbReference type="GO" id="GO:0004527">
    <property type="term" value="F:exonuclease activity"/>
    <property type="evidence" value="ECO:0007669"/>
    <property type="project" value="UniProtKB-KW"/>
</dbReference>
<dbReference type="Proteomes" id="UP001143588">
    <property type="component" value="Segment"/>
</dbReference>
<dbReference type="InterPro" id="IPR034720">
    <property type="entry name" value="Viral_alk_exo"/>
</dbReference>
<keyword evidence="6" id="KW-0269">Exonuclease</keyword>
<organism evidence="9 10">
    <name type="scientific">pteropodid alphaherpesvirus 2</name>
    <dbReference type="NCBI Taxonomy" id="3118716"/>
    <lineage>
        <taxon>Viruses</taxon>
        <taxon>Duplodnaviria</taxon>
        <taxon>Heunggongvirae</taxon>
        <taxon>Peploviricota</taxon>
        <taxon>Herviviricetes</taxon>
        <taxon>Herpesvirales</taxon>
        <taxon>Orthoherpesviridae</taxon>
        <taxon>Alphaherpesvirinae</taxon>
        <taxon>Simplexvirus</taxon>
        <taxon>Simplexvirus pteropodidalpha2</taxon>
    </lineage>
</organism>
<keyword evidence="2" id="KW-0945">Host-virus interaction</keyword>
<dbReference type="KEGG" id="vg:80540197"/>